<reference evidence="1" key="1">
    <citation type="submission" date="2014-11" db="EMBL/GenBank/DDBJ databases">
        <authorList>
            <person name="Amaro Gonzalez C."/>
        </authorList>
    </citation>
    <scope>NUCLEOTIDE SEQUENCE</scope>
</reference>
<dbReference type="EMBL" id="GBXM01018318">
    <property type="protein sequence ID" value="JAH90259.1"/>
    <property type="molecule type" value="Transcribed_RNA"/>
</dbReference>
<accession>A0A0E9WIQ0</accession>
<organism evidence="1">
    <name type="scientific">Anguilla anguilla</name>
    <name type="common">European freshwater eel</name>
    <name type="synonym">Muraena anguilla</name>
    <dbReference type="NCBI Taxonomy" id="7936"/>
    <lineage>
        <taxon>Eukaryota</taxon>
        <taxon>Metazoa</taxon>
        <taxon>Chordata</taxon>
        <taxon>Craniata</taxon>
        <taxon>Vertebrata</taxon>
        <taxon>Euteleostomi</taxon>
        <taxon>Actinopterygii</taxon>
        <taxon>Neopterygii</taxon>
        <taxon>Teleostei</taxon>
        <taxon>Anguilliformes</taxon>
        <taxon>Anguillidae</taxon>
        <taxon>Anguilla</taxon>
    </lineage>
</organism>
<dbReference type="AlphaFoldDB" id="A0A0E9WIQ0"/>
<proteinExistence type="predicted"/>
<protein>
    <submittedName>
        <fullName evidence="1">Uncharacterized protein</fullName>
    </submittedName>
</protein>
<evidence type="ECO:0000313" key="1">
    <source>
        <dbReference type="EMBL" id="JAH90259.1"/>
    </source>
</evidence>
<name>A0A0E9WIQ0_ANGAN</name>
<reference evidence="1" key="2">
    <citation type="journal article" date="2015" name="Fish Shellfish Immunol.">
        <title>Early steps in the European eel (Anguilla anguilla)-Vibrio vulnificus interaction in the gills: Role of the RtxA13 toxin.</title>
        <authorList>
            <person name="Callol A."/>
            <person name="Pajuelo D."/>
            <person name="Ebbesson L."/>
            <person name="Teles M."/>
            <person name="MacKenzie S."/>
            <person name="Amaro C."/>
        </authorList>
    </citation>
    <scope>NUCLEOTIDE SEQUENCE</scope>
</reference>
<sequence>MQFVRRLHREAVWKTTKDSPVCKEQGLHFVQDFTKEDRQAREQLWPKIKKARSLGKVAFYKGHMAVIDGCIVKA</sequence>